<dbReference type="EMBL" id="SWCI01000002">
    <property type="protein sequence ID" value="TKB50272.1"/>
    <property type="molecule type" value="Genomic_DNA"/>
</dbReference>
<dbReference type="AlphaFoldDB" id="A0A4U1BG37"/>
<dbReference type="SMART" id="SM00382">
    <property type="entry name" value="AAA"/>
    <property type="match status" value="1"/>
</dbReference>
<evidence type="ECO:0000313" key="6">
    <source>
        <dbReference type="EMBL" id="TKB50272.1"/>
    </source>
</evidence>
<evidence type="ECO:0000256" key="4">
    <source>
        <dbReference type="ARBA" id="ARBA00022840"/>
    </source>
</evidence>
<dbReference type="InterPro" id="IPR003439">
    <property type="entry name" value="ABC_transporter-like_ATP-bd"/>
</dbReference>
<proteinExistence type="inferred from homology"/>
<dbReference type="GO" id="GO:0005524">
    <property type="term" value="F:ATP binding"/>
    <property type="evidence" value="ECO:0007669"/>
    <property type="project" value="UniProtKB-KW"/>
</dbReference>
<dbReference type="PROSITE" id="PS00211">
    <property type="entry name" value="ABC_TRANSPORTER_1"/>
    <property type="match status" value="1"/>
</dbReference>
<dbReference type="InterPro" id="IPR003593">
    <property type="entry name" value="AAA+_ATPase"/>
</dbReference>
<organism evidence="6 7">
    <name type="scientific">Ferrimonas sediminicola</name>
    <dbReference type="NCBI Taxonomy" id="2569538"/>
    <lineage>
        <taxon>Bacteria</taxon>
        <taxon>Pseudomonadati</taxon>
        <taxon>Pseudomonadota</taxon>
        <taxon>Gammaproteobacteria</taxon>
        <taxon>Alteromonadales</taxon>
        <taxon>Ferrimonadaceae</taxon>
        <taxon>Ferrimonas</taxon>
    </lineage>
</organism>
<feature type="domain" description="ABC transporter" evidence="5">
    <location>
        <begin position="18"/>
        <end position="251"/>
    </location>
</feature>
<dbReference type="FunFam" id="3.40.50.300:FF:000134">
    <property type="entry name" value="Iron-enterobactin ABC transporter ATP-binding protein"/>
    <property type="match status" value="1"/>
</dbReference>
<comment type="caution">
    <text evidence="6">The sequence shown here is derived from an EMBL/GenBank/DDBJ whole genome shotgun (WGS) entry which is preliminary data.</text>
</comment>
<sequence length="277" mass="31513">MFKAFDDTPRNPQPPLQLEVENLGWGDGRRSILSGVSFNLFQGEFVGLLGPNGVGKSTLLRCLYRFLEPTSGRVLLGGQDTRTMSRRQFARQVAVVTQHLPSGFSMTVRQFLTTGLLAHSSWWQRLDRRQERMQIDEMLERVQLTEMADRHFELLSGGERQRVLIARALLQQPRLLLLDEPTNHLDIRYQIDTLKLLRGLGVTVIASIHDLNLASAYCDRLLLLHQGRLAAFGEPGQVMTQEQIARIYGVDARIDPHPQGTHPRITFDYHNGDYVFA</sequence>
<evidence type="ECO:0000256" key="1">
    <source>
        <dbReference type="ARBA" id="ARBA00005417"/>
    </source>
</evidence>
<keyword evidence="4 6" id="KW-0067">ATP-binding</keyword>
<evidence type="ECO:0000256" key="3">
    <source>
        <dbReference type="ARBA" id="ARBA00022741"/>
    </source>
</evidence>
<dbReference type="Gene3D" id="3.40.50.300">
    <property type="entry name" value="P-loop containing nucleotide triphosphate hydrolases"/>
    <property type="match status" value="1"/>
</dbReference>
<comment type="similarity">
    <text evidence="1">Belongs to the ABC transporter superfamily.</text>
</comment>
<dbReference type="RefSeq" id="WP_136851500.1">
    <property type="nucleotide sequence ID" value="NZ_SWCI01000002.1"/>
</dbReference>
<dbReference type="InterPro" id="IPR027417">
    <property type="entry name" value="P-loop_NTPase"/>
</dbReference>
<dbReference type="SUPFAM" id="SSF52540">
    <property type="entry name" value="P-loop containing nucleoside triphosphate hydrolases"/>
    <property type="match status" value="1"/>
</dbReference>
<accession>A0A4U1BG37</accession>
<dbReference type="GO" id="GO:0016887">
    <property type="term" value="F:ATP hydrolysis activity"/>
    <property type="evidence" value="ECO:0007669"/>
    <property type="project" value="InterPro"/>
</dbReference>
<dbReference type="PANTHER" id="PTHR42794:SF2">
    <property type="entry name" value="ABC TRANSPORTER ATP-BINDING PROTEIN"/>
    <property type="match status" value="1"/>
</dbReference>
<evidence type="ECO:0000259" key="5">
    <source>
        <dbReference type="PROSITE" id="PS50893"/>
    </source>
</evidence>
<protein>
    <submittedName>
        <fullName evidence="6">ABC transporter ATP-binding protein</fullName>
    </submittedName>
</protein>
<evidence type="ECO:0000313" key="7">
    <source>
        <dbReference type="Proteomes" id="UP000305674"/>
    </source>
</evidence>
<dbReference type="Proteomes" id="UP000305674">
    <property type="component" value="Unassembled WGS sequence"/>
</dbReference>
<gene>
    <name evidence="6" type="ORF">FCL40_03670</name>
</gene>
<reference evidence="6 7" key="1">
    <citation type="submission" date="2019-04" db="EMBL/GenBank/DDBJ databases">
        <authorList>
            <person name="Hwang J.C."/>
        </authorList>
    </citation>
    <scope>NUCLEOTIDE SEQUENCE [LARGE SCALE GENOMIC DNA]</scope>
    <source>
        <strain evidence="6 7">IMCC35001</strain>
    </source>
</reference>
<keyword evidence="7" id="KW-1185">Reference proteome</keyword>
<name>A0A4U1BG37_9GAMM</name>
<dbReference type="Pfam" id="PF00005">
    <property type="entry name" value="ABC_tran"/>
    <property type="match status" value="1"/>
</dbReference>
<dbReference type="PANTHER" id="PTHR42794">
    <property type="entry name" value="HEMIN IMPORT ATP-BINDING PROTEIN HMUV"/>
    <property type="match status" value="1"/>
</dbReference>
<keyword evidence="2" id="KW-0813">Transport</keyword>
<evidence type="ECO:0000256" key="2">
    <source>
        <dbReference type="ARBA" id="ARBA00022448"/>
    </source>
</evidence>
<dbReference type="OrthoDB" id="5292475at2"/>
<keyword evidence="3" id="KW-0547">Nucleotide-binding</keyword>
<dbReference type="PROSITE" id="PS50893">
    <property type="entry name" value="ABC_TRANSPORTER_2"/>
    <property type="match status" value="1"/>
</dbReference>
<dbReference type="CDD" id="cd03214">
    <property type="entry name" value="ABC_Iron-Siderophores_B12_Hemin"/>
    <property type="match status" value="1"/>
</dbReference>
<dbReference type="InterPro" id="IPR017871">
    <property type="entry name" value="ABC_transporter-like_CS"/>
</dbReference>